<evidence type="ECO:0000256" key="1">
    <source>
        <dbReference type="ARBA" id="ARBA00022485"/>
    </source>
</evidence>
<feature type="binding site" evidence="6">
    <location>
        <position position="122"/>
    </location>
    <ligand>
        <name>[4Fe-4S] cluster</name>
        <dbReference type="ChEBI" id="CHEBI:49883"/>
        <note>4Fe-4S-S-AdoMet</note>
    </ligand>
</feature>
<dbReference type="NCBIfam" id="TIGR04337">
    <property type="entry name" value="AmmeMemoSam_rS"/>
    <property type="match status" value="1"/>
</dbReference>
<dbReference type="PANTHER" id="PTHR30352:SF5">
    <property type="entry name" value="PYRUVATE FORMATE-LYASE 1-ACTIVATING ENZYME"/>
    <property type="match status" value="1"/>
</dbReference>
<keyword evidence="2 6" id="KW-0949">S-adenosyl-L-methionine</keyword>
<evidence type="ECO:0000259" key="7">
    <source>
        <dbReference type="PROSITE" id="PS51918"/>
    </source>
</evidence>
<evidence type="ECO:0000313" key="8">
    <source>
        <dbReference type="EMBL" id="KZX11060.1"/>
    </source>
</evidence>
<dbReference type="PANTHER" id="PTHR30352">
    <property type="entry name" value="PYRUVATE FORMATE-LYASE-ACTIVATING ENZYME"/>
    <property type="match status" value="1"/>
</dbReference>
<dbReference type="SFLD" id="SFLDS00029">
    <property type="entry name" value="Radical_SAM"/>
    <property type="match status" value="1"/>
</dbReference>
<comment type="caution">
    <text evidence="8">The sequence shown here is derived from an EMBL/GenBank/DDBJ whole genome shotgun (WGS) entry which is preliminary data.</text>
</comment>
<keyword evidence="1" id="KW-0004">4Fe-4S</keyword>
<feature type="binding site" evidence="6">
    <location>
        <position position="119"/>
    </location>
    <ligand>
        <name>[4Fe-4S] cluster</name>
        <dbReference type="ChEBI" id="CHEBI:49883"/>
        <note>4Fe-4S-S-AdoMet</note>
    </ligand>
</feature>
<feature type="binding site" evidence="6">
    <location>
        <position position="115"/>
    </location>
    <ligand>
        <name>[4Fe-4S] cluster</name>
        <dbReference type="ChEBI" id="CHEBI:49883"/>
        <note>4Fe-4S-S-AdoMet</note>
    </ligand>
</feature>
<name>A0A162FJT6_9EURY</name>
<dbReference type="PATRIC" id="fig|49547.3.peg.1682"/>
<organism evidence="8 9">
    <name type="scientific">Methanobrevibacter curvatus</name>
    <dbReference type="NCBI Taxonomy" id="49547"/>
    <lineage>
        <taxon>Archaea</taxon>
        <taxon>Methanobacteriati</taxon>
        <taxon>Methanobacteriota</taxon>
        <taxon>Methanomada group</taxon>
        <taxon>Methanobacteria</taxon>
        <taxon>Methanobacteriales</taxon>
        <taxon>Methanobacteriaceae</taxon>
        <taxon>Methanobrevibacter</taxon>
    </lineage>
</organism>
<dbReference type="InterPro" id="IPR016431">
    <property type="entry name" value="Pyrv-formate_lyase-activ_prd"/>
</dbReference>
<keyword evidence="8" id="KW-0456">Lyase</keyword>
<comment type="cofactor">
    <cofactor evidence="6">
        <name>[4Fe-4S] cluster</name>
        <dbReference type="ChEBI" id="CHEBI:49883"/>
    </cofactor>
    <text evidence="6">Binds 1 [4Fe-4S] cluster. The cluster is coordinated with 3 cysteines and an exchangeable S-adenosyl-L-methionine.</text>
</comment>
<evidence type="ECO:0000256" key="2">
    <source>
        <dbReference type="ARBA" id="ARBA00022691"/>
    </source>
</evidence>
<dbReference type="STRING" id="49547.MBCUR_15750"/>
<dbReference type="CDD" id="cd01335">
    <property type="entry name" value="Radical_SAM"/>
    <property type="match status" value="1"/>
</dbReference>
<dbReference type="GO" id="GO:0016829">
    <property type="term" value="F:lyase activity"/>
    <property type="evidence" value="ECO:0007669"/>
    <property type="project" value="UniProtKB-KW"/>
</dbReference>
<dbReference type="InterPro" id="IPR007197">
    <property type="entry name" value="rSAM"/>
</dbReference>
<evidence type="ECO:0000256" key="6">
    <source>
        <dbReference type="PIRSR" id="PIRSR004869-50"/>
    </source>
</evidence>
<feature type="domain" description="Radical SAM core" evidence="7">
    <location>
        <begin position="100"/>
        <end position="313"/>
    </location>
</feature>
<dbReference type="InterPro" id="IPR058240">
    <property type="entry name" value="rSAM_sf"/>
</dbReference>
<dbReference type="PIRSF" id="PIRSF004869">
    <property type="entry name" value="PflX_prd"/>
    <property type="match status" value="1"/>
</dbReference>
<protein>
    <submittedName>
        <fullName evidence="8">Pyruvate formate lyase-activating enzyme 1</fullName>
    </submittedName>
</protein>
<keyword evidence="4 6" id="KW-0408">Iron</keyword>
<accession>A0A162FJT6</accession>
<keyword evidence="9" id="KW-1185">Reference proteome</keyword>
<dbReference type="AlphaFoldDB" id="A0A162FJT6"/>
<dbReference type="OrthoDB" id="5682at2157"/>
<evidence type="ECO:0000313" key="9">
    <source>
        <dbReference type="Proteomes" id="UP000077245"/>
    </source>
</evidence>
<dbReference type="Pfam" id="PF04055">
    <property type="entry name" value="Radical_SAM"/>
    <property type="match status" value="1"/>
</dbReference>
<dbReference type="GO" id="GO:0046872">
    <property type="term" value="F:metal ion binding"/>
    <property type="evidence" value="ECO:0007669"/>
    <property type="project" value="UniProtKB-KW"/>
</dbReference>
<dbReference type="InterPro" id="IPR013785">
    <property type="entry name" value="Aldolase_TIM"/>
</dbReference>
<sequence>MNKETLFYKKLDNESNNNCNNNCNNNSNNSSNNSNNSNNNAFNSFNRVQCQICARYCLIEDNSYGFCGRRKNIRGKLYYMDYNLLSSLNVDPIEKKPLYHFFPGTTTYSIGGFSCNMSCLNCQNFKISQEYSETNEFNISPLKIVENAISNECSSISFTYNEPTIQLEFYMEIASISKNYDLKNIFVSNGYMSDESLDLILKYIDAFNIDLKSFSNDFYKNISNANLNNVLDNLKKIYKTNKHLEITNLLINGKNDSSPMISSLLQFIVDELSPSVPIHFSRFFPYYKMMNTSPTILESLYNAQKTAIDMGLEYVYLGNINSNQNSYCPNCGEPLIKRNGYSIILMDKIEDSNCKNCGYHLNFIM</sequence>
<keyword evidence="8" id="KW-0670">Pyruvate</keyword>
<dbReference type="RefSeq" id="WP_084269632.1">
    <property type="nucleotide sequence ID" value="NZ_LWMV01000196.1"/>
</dbReference>
<dbReference type="Gene3D" id="3.20.20.70">
    <property type="entry name" value="Aldolase class I"/>
    <property type="match status" value="1"/>
</dbReference>
<evidence type="ECO:0000256" key="5">
    <source>
        <dbReference type="ARBA" id="ARBA00023014"/>
    </source>
</evidence>
<dbReference type="InterPro" id="IPR027596">
    <property type="entry name" value="AmmeMemoSam_rS"/>
</dbReference>
<dbReference type="SUPFAM" id="SSF102114">
    <property type="entry name" value="Radical SAM enzymes"/>
    <property type="match status" value="1"/>
</dbReference>
<gene>
    <name evidence="8" type="ORF">MBCUR_15750</name>
</gene>
<evidence type="ECO:0000256" key="4">
    <source>
        <dbReference type="ARBA" id="ARBA00023004"/>
    </source>
</evidence>
<dbReference type="Proteomes" id="UP000077245">
    <property type="component" value="Unassembled WGS sequence"/>
</dbReference>
<dbReference type="EMBL" id="LWMV01000196">
    <property type="protein sequence ID" value="KZX11060.1"/>
    <property type="molecule type" value="Genomic_DNA"/>
</dbReference>
<dbReference type="InterPro" id="IPR034457">
    <property type="entry name" value="Organic_radical-activating"/>
</dbReference>
<proteinExistence type="predicted"/>
<reference evidence="8 9" key="1">
    <citation type="submission" date="2016-04" db="EMBL/GenBank/DDBJ databases">
        <title>Genome sequence of Methanobrevibacter curvatus DSM 11111.</title>
        <authorList>
            <person name="Poehlein A."/>
            <person name="Seedorf H."/>
            <person name="Daniel R."/>
        </authorList>
    </citation>
    <scope>NUCLEOTIDE SEQUENCE [LARGE SCALE GENOMIC DNA]</scope>
    <source>
        <strain evidence="8 9">DSM 11111</strain>
    </source>
</reference>
<evidence type="ECO:0000256" key="3">
    <source>
        <dbReference type="ARBA" id="ARBA00022723"/>
    </source>
</evidence>
<dbReference type="PROSITE" id="PS51918">
    <property type="entry name" value="RADICAL_SAM"/>
    <property type="match status" value="1"/>
</dbReference>
<dbReference type="GO" id="GO:0051539">
    <property type="term" value="F:4 iron, 4 sulfur cluster binding"/>
    <property type="evidence" value="ECO:0007669"/>
    <property type="project" value="UniProtKB-KW"/>
</dbReference>
<keyword evidence="3 6" id="KW-0479">Metal-binding</keyword>
<keyword evidence="5 6" id="KW-0411">Iron-sulfur</keyword>
<dbReference type="SFLD" id="SFLDG01101">
    <property type="entry name" value="Uncharacterised_Radical_SAM_Su"/>
    <property type="match status" value="1"/>
</dbReference>